<dbReference type="InterPro" id="IPR014710">
    <property type="entry name" value="RmlC-like_jellyroll"/>
</dbReference>
<evidence type="ECO:0000256" key="1">
    <source>
        <dbReference type="ARBA" id="ARBA00023125"/>
    </source>
</evidence>
<dbReference type="Gene3D" id="1.10.260.40">
    <property type="entry name" value="lambda repressor-like DNA-binding domains"/>
    <property type="match status" value="1"/>
</dbReference>
<dbReference type="Gene3D" id="2.60.120.10">
    <property type="entry name" value="Jelly Rolls"/>
    <property type="match status" value="1"/>
</dbReference>
<evidence type="ECO:0000313" key="3">
    <source>
        <dbReference type="EMBL" id="GAA1595748.1"/>
    </source>
</evidence>
<sequence length="204" mass="21694">MLRAVAAHGAGQTQGAGRVLGANLRARRDDQGISLSELARRSGIAKGTLSQLESGAGNPTIETVFSLSNALGVPVSSLLSEAPSSDVVLVRSAELAVLSGDAVDLRMLRRLENPGALLEIYDQQIRPGKVQHSDGHPGTEHHVVLSGRLRITAQGREHELGAGDYLAFRAGSAHQYEALDDLVRSVLLLEYPPDVHPVPIDDLH</sequence>
<dbReference type="SUPFAM" id="SSF47413">
    <property type="entry name" value="lambda repressor-like DNA-binding domains"/>
    <property type="match status" value="1"/>
</dbReference>
<evidence type="ECO:0000313" key="4">
    <source>
        <dbReference type="Proteomes" id="UP001500393"/>
    </source>
</evidence>
<dbReference type="CDD" id="cd02209">
    <property type="entry name" value="cupin_XRE_C"/>
    <property type="match status" value="1"/>
</dbReference>
<feature type="domain" description="HTH cro/C1-type" evidence="2">
    <location>
        <begin position="24"/>
        <end position="78"/>
    </location>
</feature>
<dbReference type="SMART" id="SM00530">
    <property type="entry name" value="HTH_XRE"/>
    <property type="match status" value="1"/>
</dbReference>
<dbReference type="InterPro" id="IPR013096">
    <property type="entry name" value="Cupin_2"/>
</dbReference>
<dbReference type="PROSITE" id="PS50943">
    <property type="entry name" value="HTH_CROC1"/>
    <property type="match status" value="1"/>
</dbReference>
<protein>
    <submittedName>
        <fullName evidence="3">XRE family transcriptional regulator</fullName>
    </submittedName>
</protein>
<keyword evidence="4" id="KW-1185">Reference proteome</keyword>
<evidence type="ECO:0000259" key="2">
    <source>
        <dbReference type="PROSITE" id="PS50943"/>
    </source>
</evidence>
<dbReference type="PANTHER" id="PTHR46797:SF1">
    <property type="entry name" value="METHYLPHOSPHONATE SYNTHASE"/>
    <property type="match status" value="1"/>
</dbReference>
<dbReference type="InterPro" id="IPR050807">
    <property type="entry name" value="TransReg_Diox_bact_type"/>
</dbReference>
<name>A0ABP4PYQ5_9ACTN</name>
<dbReference type="EMBL" id="BAAAOS010000045">
    <property type="protein sequence ID" value="GAA1595748.1"/>
    <property type="molecule type" value="Genomic_DNA"/>
</dbReference>
<comment type="caution">
    <text evidence="3">The sequence shown here is derived from an EMBL/GenBank/DDBJ whole genome shotgun (WGS) entry which is preliminary data.</text>
</comment>
<dbReference type="InterPro" id="IPR011051">
    <property type="entry name" value="RmlC_Cupin_sf"/>
</dbReference>
<dbReference type="CDD" id="cd00093">
    <property type="entry name" value="HTH_XRE"/>
    <property type="match status" value="1"/>
</dbReference>
<dbReference type="InterPro" id="IPR010982">
    <property type="entry name" value="Lambda_DNA-bd_dom_sf"/>
</dbReference>
<reference evidence="4" key="1">
    <citation type="journal article" date="2019" name="Int. J. Syst. Evol. Microbiol.">
        <title>The Global Catalogue of Microorganisms (GCM) 10K type strain sequencing project: providing services to taxonomists for standard genome sequencing and annotation.</title>
        <authorList>
            <consortium name="The Broad Institute Genomics Platform"/>
            <consortium name="The Broad Institute Genome Sequencing Center for Infectious Disease"/>
            <person name="Wu L."/>
            <person name="Ma J."/>
        </authorList>
    </citation>
    <scope>NUCLEOTIDE SEQUENCE [LARGE SCALE GENOMIC DNA]</scope>
    <source>
        <strain evidence="4">JCM 14969</strain>
    </source>
</reference>
<dbReference type="Proteomes" id="UP001500393">
    <property type="component" value="Unassembled WGS sequence"/>
</dbReference>
<proteinExistence type="predicted"/>
<organism evidence="3 4">
    <name type="scientific">Kribbella sancticallisti</name>
    <dbReference type="NCBI Taxonomy" id="460087"/>
    <lineage>
        <taxon>Bacteria</taxon>
        <taxon>Bacillati</taxon>
        <taxon>Actinomycetota</taxon>
        <taxon>Actinomycetes</taxon>
        <taxon>Propionibacteriales</taxon>
        <taxon>Kribbellaceae</taxon>
        <taxon>Kribbella</taxon>
    </lineage>
</organism>
<dbReference type="Pfam" id="PF01381">
    <property type="entry name" value="HTH_3"/>
    <property type="match status" value="1"/>
</dbReference>
<keyword evidence="1" id="KW-0238">DNA-binding</keyword>
<dbReference type="SUPFAM" id="SSF51182">
    <property type="entry name" value="RmlC-like cupins"/>
    <property type="match status" value="1"/>
</dbReference>
<dbReference type="InterPro" id="IPR001387">
    <property type="entry name" value="Cro/C1-type_HTH"/>
</dbReference>
<dbReference type="Pfam" id="PF07883">
    <property type="entry name" value="Cupin_2"/>
    <property type="match status" value="1"/>
</dbReference>
<gene>
    <name evidence="3" type="ORF">GCM10009789_57100</name>
</gene>
<accession>A0ABP4PYQ5</accession>
<dbReference type="PANTHER" id="PTHR46797">
    <property type="entry name" value="HTH-TYPE TRANSCRIPTIONAL REGULATOR"/>
    <property type="match status" value="1"/>
</dbReference>